<organism evidence="4 5">
    <name type="scientific">Dictyobacter kobayashii</name>
    <dbReference type="NCBI Taxonomy" id="2014872"/>
    <lineage>
        <taxon>Bacteria</taxon>
        <taxon>Bacillati</taxon>
        <taxon>Chloroflexota</taxon>
        <taxon>Ktedonobacteria</taxon>
        <taxon>Ktedonobacterales</taxon>
        <taxon>Dictyobacteraceae</taxon>
        <taxon>Dictyobacter</taxon>
    </lineage>
</organism>
<dbReference type="Pfam" id="PF02913">
    <property type="entry name" value="FAD-oxidase_C"/>
    <property type="match status" value="1"/>
</dbReference>
<comment type="caution">
    <text evidence="4">The sequence shown here is derived from an EMBL/GenBank/DDBJ whole genome shotgun (WGS) entry which is preliminary data.</text>
</comment>
<protein>
    <recommendedName>
        <fullName evidence="3">FAD-binding PCMH-type domain-containing protein</fullName>
    </recommendedName>
</protein>
<dbReference type="Gene3D" id="3.30.70.2740">
    <property type="match status" value="1"/>
</dbReference>
<dbReference type="SUPFAM" id="SSF55103">
    <property type="entry name" value="FAD-linked oxidases, C-terminal domain"/>
    <property type="match status" value="1"/>
</dbReference>
<dbReference type="Gene3D" id="3.30.465.10">
    <property type="match status" value="1"/>
</dbReference>
<dbReference type="PANTHER" id="PTHR42934">
    <property type="entry name" value="GLYCOLATE OXIDASE SUBUNIT GLCD"/>
    <property type="match status" value="1"/>
</dbReference>
<dbReference type="EMBL" id="BIFS01000001">
    <property type="protein sequence ID" value="GCE18500.1"/>
    <property type="molecule type" value="Genomic_DNA"/>
</dbReference>
<evidence type="ECO:0000256" key="1">
    <source>
        <dbReference type="ARBA" id="ARBA00022630"/>
    </source>
</evidence>
<dbReference type="InterPro" id="IPR006094">
    <property type="entry name" value="Oxid_FAD_bind_N"/>
</dbReference>
<dbReference type="InterPro" id="IPR016164">
    <property type="entry name" value="FAD-linked_Oxase-like_C"/>
</dbReference>
<keyword evidence="1" id="KW-0285">Flavoprotein</keyword>
<dbReference type="PROSITE" id="PS51387">
    <property type="entry name" value="FAD_PCMH"/>
    <property type="match status" value="1"/>
</dbReference>
<dbReference type="InterPro" id="IPR036318">
    <property type="entry name" value="FAD-bd_PCMH-like_sf"/>
</dbReference>
<gene>
    <name evidence="4" type="ORF">KDK_23000</name>
</gene>
<dbReference type="AlphaFoldDB" id="A0A402AHB2"/>
<evidence type="ECO:0000313" key="4">
    <source>
        <dbReference type="EMBL" id="GCE18500.1"/>
    </source>
</evidence>
<name>A0A402AHB2_9CHLR</name>
<reference evidence="5" key="1">
    <citation type="submission" date="2018-12" db="EMBL/GenBank/DDBJ databases">
        <title>Tengunoibacter tsumagoiensis gen. nov., sp. nov., Dictyobacter kobayashii sp. nov., D. alpinus sp. nov., and D. joshuensis sp. nov. and description of Dictyobacteraceae fam. nov. within the order Ktedonobacterales isolated from Tengu-no-mugimeshi.</title>
        <authorList>
            <person name="Wang C.M."/>
            <person name="Zheng Y."/>
            <person name="Sakai Y."/>
            <person name="Toyoda A."/>
            <person name="Minakuchi Y."/>
            <person name="Abe K."/>
            <person name="Yokota A."/>
            <person name="Yabe S."/>
        </authorList>
    </citation>
    <scope>NUCLEOTIDE SEQUENCE [LARGE SCALE GENOMIC DNA]</scope>
    <source>
        <strain evidence="5">Uno11</strain>
    </source>
</reference>
<keyword evidence="5" id="KW-1185">Reference proteome</keyword>
<evidence type="ECO:0000259" key="3">
    <source>
        <dbReference type="PROSITE" id="PS51387"/>
    </source>
</evidence>
<dbReference type="GO" id="GO:0003824">
    <property type="term" value="F:catalytic activity"/>
    <property type="evidence" value="ECO:0007669"/>
    <property type="project" value="InterPro"/>
</dbReference>
<dbReference type="Pfam" id="PF01565">
    <property type="entry name" value="FAD_binding_4"/>
    <property type="match status" value="1"/>
</dbReference>
<sequence length="327" mass="35369">MNRLNELDALGRSAIVEPALINLRLDERAQTMGLYFPPDPSSQRASTMGGNVAENSGGPHCFKYGVTTNYVSGMDVVLANGEHIRVGGQALDYPEYDFCGLITGSEGMLGLITSLSLRLLRRPPAVKTLLAVFDTVEQAGVAVSAVIAAGLVPATMEMMDQRIVRIIEPFAHANLPLDAGAVLIIEFDGYPEGLDRQLDEVIDILQTHGGKGMRIAQDEEERYKIWLARKSAAGAIAREAPAQYTVDITVPRSRLAEMLTEANRIGDEFQLRMGHVFHAGDGNLHPLILVPDPDDQDLLTRIHAGGREMARCCVAMGGSITGEHGVE</sequence>
<dbReference type="InterPro" id="IPR051914">
    <property type="entry name" value="FAD-linked_OxidoTrans_Type4"/>
</dbReference>
<dbReference type="InterPro" id="IPR016169">
    <property type="entry name" value="FAD-bd_PCMH_sub2"/>
</dbReference>
<accession>A0A402AHB2</accession>
<dbReference type="Proteomes" id="UP000287188">
    <property type="component" value="Unassembled WGS sequence"/>
</dbReference>
<evidence type="ECO:0000256" key="2">
    <source>
        <dbReference type="ARBA" id="ARBA00022827"/>
    </source>
</evidence>
<dbReference type="InterPro" id="IPR016166">
    <property type="entry name" value="FAD-bd_PCMH"/>
</dbReference>
<keyword evidence="2" id="KW-0274">FAD</keyword>
<proteinExistence type="predicted"/>
<dbReference type="SUPFAM" id="SSF56176">
    <property type="entry name" value="FAD-binding/transporter-associated domain-like"/>
    <property type="match status" value="1"/>
</dbReference>
<evidence type="ECO:0000313" key="5">
    <source>
        <dbReference type="Proteomes" id="UP000287188"/>
    </source>
</evidence>
<dbReference type="GO" id="GO:0071949">
    <property type="term" value="F:FAD binding"/>
    <property type="evidence" value="ECO:0007669"/>
    <property type="project" value="InterPro"/>
</dbReference>
<dbReference type="PANTHER" id="PTHR42934:SF1">
    <property type="entry name" value="GLYCOLATE OXIDASE SUBUNIT GLCD"/>
    <property type="match status" value="1"/>
</dbReference>
<feature type="domain" description="FAD-binding PCMH-type" evidence="3">
    <location>
        <begin position="1"/>
        <end position="122"/>
    </location>
</feature>
<dbReference type="InterPro" id="IPR004113">
    <property type="entry name" value="FAD-bd_oxidored_4_C"/>
</dbReference>